<evidence type="ECO:0000256" key="2">
    <source>
        <dbReference type="SAM" id="MobiDB-lite"/>
    </source>
</evidence>
<dbReference type="PANTHER" id="PTHR34700:SF3">
    <property type="entry name" value="PHAGE-LIKE ELEMENT PBSX PROTEIN XKDQ"/>
    <property type="match status" value="1"/>
</dbReference>
<dbReference type="Proteomes" id="UP001324634">
    <property type="component" value="Chromosome"/>
</dbReference>
<feature type="coiled-coil region" evidence="1">
    <location>
        <begin position="634"/>
        <end position="705"/>
    </location>
</feature>
<evidence type="ECO:0000259" key="4">
    <source>
        <dbReference type="PROSITE" id="PS51782"/>
    </source>
</evidence>
<feature type="compositionally biased region" description="Polar residues" evidence="2">
    <location>
        <begin position="67"/>
        <end position="83"/>
    </location>
</feature>
<keyword evidence="1" id="KW-0175">Coiled coil</keyword>
<dbReference type="PROSITE" id="PS51782">
    <property type="entry name" value="LYSM"/>
    <property type="match status" value="1"/>
</dbReference>
<dbReference type="InterPro" id="IPR036779">
    <property type="entry name" value="LysM_dom_sf"/>
</dbReference>
<feature type="chain" id="PRO_5043567757" evidence="3">
    <location>
        <begin position="25"/>
        <end position="768"/>
    </location>
</feature>
<organism evidence="5 6">
    <name type="scientific">Peredibacter starrii</name>
    <dbReference type="NCBI Taxonomy" id="28202"/>
    <lineage>
        <taxon>Bacteria</taxon>
        <taxon>Pseudomonadati</taxon>
        <taxon>Bdellovibrionota</taxon>
        <taxon>Bacteriovoracia</taxon>
        <taxon>Bacteriovoracales</taxon>
        <taxon>Bacteriovoracaceae</taxon>
        <taxon>Peredibacter</taxon>
    </lineage>
</organism>
<dbReference type="RefSeq" id="WP_321393063.1">
    <property type="nucleotide sequence ID" value="NZ_CP139487.1"/>
</dbReference>
<dbReference type="InterPro" id="IPR052196">
    <property type="entry name" value="Bact_Kbp"/>
</dbReference>
<evidence type="ECO:0000256" key="1">
    <source>
        <dbReference type="SAM" id="Coils"/>
    </source>
</evidence>
<dbReference type="AlphaFoldDB" id="A0AAX4HMC2"/>
<dbReference type="Pfam" id="PF01476">
    <property type="entry name" value="LysM"/>
    <property type="match status" value="1"/>
</dbReference>
<reference evidence="5 6" key="1">
    <citation type="submission" date="2023-11" db="EMBL/GenBank/DDBJ databases">
        <title>Peredibacter starrii A3.12.</title>
        <authorList>
            <person name="Mitchell R.J."/>
        </authorList>
    </citation>
    <scope>NUCLEOTIDE SEQUENCE [LARGE SCALE GENOMIC DNA]</scope>
    <source>
        <strain evidence="5 6">A3.12</strain>
    </source>
</reference>
<feature type="compositionally biased region" description="Polar residues" evidence="2">
    <location>
        <begin position="92"/>
        <end position="102"/>
    </location>
</feature>
<dbReference type="PANTHER" id="PTHR34700">
    <property type="entry name" value="POTASSIUM BINDING PROTEIN KBP"/>
    <property type="match status" value="1"/>
</dbReference>
<sequence length="768" mass="85699">MKKESKVLILVALLLANTSGSLMAQEDLGDDDLQTLLNDEGSTEEVKEVSETVAPEATEPTAMDSASIETTTPAPTENISSETVDLDALEPSESTTETATNDLGTTPGTETLEELPVETSETAENTSLEKADDDLEALTNDMGEPTPSVETVKKEEPTPVIPSASTATAEKKPAEPEIFDVGREERDLLGLAQNIQGQISDNEWNEVATAAKVDSYTVVKDDWLFKISKRLFGSGFYYPKIWSLNSYITNPHFIEPGMVLSFTTGSSSVAPDVKLGTFTEDELNAAPGAKGTQNASDLANFGEDVKPAWMDEKSELQNQGVYFQYASEETMDDLTQAGEQALNREYENYEPPRDEISLILPKNYDRTGFDKNSRIFYSVKEGFYLSTFVSTNIVQDFGSITNGPDENIFFVKADHAYVQFDETVNALPGDMFSVYSSGGKVKHKNSDREGYKYSIVGQIKLIRKIKDKWEVEFVEVSGTPQRGDRITAYTPKIDRITKTYNSRLVEAAILAPYQPMQTILGMGDVVYLDRGRADGVEMGNVFEVYGFKDRLTDKNITDQPTYKLGELAIITLTDNFATALVVNSIRDFYAGDIAITKTKESYLREIKARGQKSKGDKELMGGKALEELDVDLNLENLNDDLLKQADKIQLTEDELAELERQEREKSVIKDSEKDLKALERLENEIEEAETILNDAKLDEDKLLENENLNDIEKKRGNVDQDSLEEIEENLGKRYLDEDLNSKDNPFGLTEFDVEEVDELLNVEKKEQQ</sequence>
<protein>
    <submittedName>
        <fullName evidence="5">LysM peptidoglycan-binding domain-containing protein</fullName>
    </submittedName>
</protein>
<proteinExistence type="predicted"/>
<dbReference type="InterPro" id="IPR018392">
    <property type="entry name" value="LysM"/>
</dbReference>
<feature type="domain" description="LysM" evidence="4">
    <location>
        <begin position="214"/>
        <end position="262"/>
    </location>
</feature>
<feature type="region of interest" description="Disordered" evidence="2">
    <location>
        <begin position="33"/>
        <end position="173"/>
    </location>
</feature>
<evidence type="ECO:0000313" key="6">
    <source>
        <dbReference type="Proteomes" id="UP001324634"/>
    </source>
</evidence>
<feature type="signal peptide" evidence="3">
    <location>
        <begin position="1"/>
        <end position="24"/>
    </location>
</feature>
<name>A0AAX4HMC2_9BACT</name>
<accession>A0AAX4HMC2</accession>
<evidence type="ECO:0000313" key="5">
    <source>
        <dbReference type="EMBL" id="WPU64371.1"/>
    </source>
</evidence>
<evidence type="ECO:0000256" key="3">
    <source>
        <dbReference type="SAM" id="SignalP"/>
    </source>
</evidence>
<dbReference type="KEGG" id="psti:SOO65_16885"/>
<keyword evidence="6" id="KW-1185">Reference proteome</keyword>
<keyword evidence="3" id="KW-0732">Signal</keyword>
<dbReference type="Gene3D" id="3.10.350.10">
    <property type="entry name" value="LysM domain"/>
    <property type="match status" value="1"/>
</dbReference>
<gene>
    <name evidence="5" type="ORF">SOO65_16885</name>
</gene>
<dbReference type="EMBL" id="CP139487">
    <property type="protein sequence ID" value="WPU64371.1"/>
    <property type="molecule type" value="Genomic_DNA"/>
</dbReference>